<dbReference type="EMBL" id="BARU01005627">
    <property type="protein sequence ID" value="GAH39098.1"/>
    <property type="molecule type" value="Genomic_DNA"/>
</dbReference>
<name>X1H1G1_9ZZZZ</name>
<evidence type="ECO:0000313" key="1">
    <source>
        <dbReference type="EMBL" id="GAH39098.1"/>
    </source>
</evidence>
<accession>X1H1G1</accession>
<protein>
    <submittedName>
        <fullName evidence="1">Uncharacterized protein</fullName>
    </submittedName>
</protein>
<dbReference type="AlphaFoldDB" id="X1H1G1"/>
<reference evidence="1" key="1">
    <citation type="journal article" date="2014" name="Front. Microbiol.">
        <title>High frequency of phylogenetically diverse reductive dehalogenase-homologous genes in deep subseafloor sedimentary metagenomes.</title>
        <authorList>
            <person name="Kawai M."/>
            <person name="Futagami T."/>
            <person name="Toyoda A."/>
            <person name="Takaki Y."/>
            <person name="Nishi S."/>
            <person name="Hori S."/>
            <person name="Arai W."/>
            <person name="Tsubouchi T."/>
            <person name="Morono Y."/>
            <person name="Uchiyama I."/>
            <person name="Ito T."/>
            <person name="Fujiyama A."/>
            <person name="Inagaki F."/>
            <person name="Takami H."/>
        </authorList>
    </citation>
    <scope>NUCLEOTIDE SEQUENCE</scope>
    <source>
        <strain evidence="1">Expedition CK06-06</strain>
    </source>
</reference>
<comment type="caution">
    <text evidence="1">The sequence shown here is derived from an EMBL/GenBank/DDBJ whole genome shotgun (WGS) entry which is preliminary data.</text>
</comment>
<sequence>DGLDELAAKLMGLRIDEDYVYLDDLQEIYGSGFDLKNPFLAAIGSVAVSGRGKDLDLWVNLPMGKDAAEKLLGDLEFRLRSYLNEFLIARLL</sequence>
<feature type="non-terminal residue" evidence="1">
    <location>
        <position position="1"/>
    </location>
</feature>
<proteinExistence type="predicted"/>
<gene>
    <name evidence="1" type="ORF">S03H2_10993</name>
</gene>
<organism evidence="1">
    <name type="scientific">marine sediment metagenome</name>
    <dbReference type="NCBI Taxonomy" id="412755"/>
    <lineage>
        <taxon>unclassified sequences</taxon>
        <taxon>metagenomes</taxon>
        <taxon>ecological metagenomes</taxon>
    </lineage>
</organism>